<evidence type="ECO:0000313" key="2">
    <source>
        <dbReference type="Proteomes" id="UP000000260"/>
    </source>
</evidence>
<accession>A7MKL6</accession>
<organism evidence="1 2">
    <name type="scientific">Cronobacter sakazakii (strain ATCC BAA-894)</name>
    <name type="common">Enterobacter sakazakii</name>
    <dbReference type="NCBI Taxonomy" id="290339"/>
    <lineage>
        <taxon>Bacteria</taxon>
        <taxon>Pseudomonadati</taxon>
        <taxon>Pseudomonadota</taxon>
        <taxon>Gammaproteobacteria</taxon>
        <taxon>Enterobacterales</taxon>
        <taxon>Enterobacteriaceae</taxon>
        <taxon>Cronobacter</taxon>
    </lineage>
</organism>
<gene>
    <name evidence="1" type="ordered locus">ESA_04353</name>
</gene>
<reference evidence="1 2" key="1">
    <citation type="journal article" date="2010" name="PLoS ONE">
        <title>Genome sequence of Cronobacter sakazakii BAA-894 and comparative genomic hybridization analysis with other Cronobacter species.</title>
        <authorList>
            <person name="Kucerova E."/>
            <person name="Clifton S.W."/>
            <person name="Xia X.Q."/>
            <person name="Long F."/>
            <person name="Porwollik S."/>
            <person name="Fulton L."/>
            <person name="Fronick C."/>
            <person name="Minx P."/>
            <person name="Kyung K."/>
            <person name="Warren W."/>
            <person name="Fulton R."/>
            <person name="Feng D."/>
            <person name="Wollam A."/>
            <person name="Shah N."/>
            <person name="Bhonagiri V."/>
            <person name="Nash W.E."/>
            <person name="Hallsworth-Pepin K."/>
            <person name="Wilson R.K."/>
            <person name="McClelland M."/>
            <person name="Forsythe S.J."/>
        </authorList>
    </citation>
    <scope>NUCLEOTIDE SEQUENCE [LARGE SCALE GENOMIC DNA]</scope>
    <source>
        <strain evidence="1 2">ATCC BAA-894</strain>
    </source>
</reference>
<dbReference type="EMBL" id="CP000783">
    <property type="protein sequence ID" value="ABU79532.1"/>
    <property type="molecule type" value="Genomic_DNA"/>
</dbReference>
<dbReference type="Proteomes" id="UP000000260">
    <property type="component" value="Chromosome"/>
</dbReference>
<sequence>MLARNGPFRGRFFTLARTTLLDFFIIRQRFIRFVSLLRLLATRSRRTTIVRIKINVINVDLRFVIELSRFTRTTRTTIAGIGFQLVFWFEFIHLTPHSKAHCGLRHAIAR</sequence>
<evidence type="ECO:0000313" key="1">
    <source>
        <dbReference type="EMBL" id="ABU79532.1"/>
    </source>
</evidence>
<dbReference type="KEGG" id="esa:ESA_04353"/>
<proteinExistence type="predicted"/>
<protein>
    <submittedName>
        <fullName evidence="1">Uncharacterized protein</fullName>
    </submittedName>
</protein>
<keyword evidence="2" id="KW-1185">Reference proteome</keyword>
<dbReference type="HOGENOM" id="CLU_2166761_0_0_6"/>
<name>A7MKL6_CROS8</name>
<dbReference type="AlphaFoldDB" id="A7MKL6"/>